<sequence>MHKMIIDREFVKHSFADNGGAKQMNKVLGQPLERTRAERAAMKPVKKTRSKRATV</sequence>
<keyword evidence="2" id="KW-1185">Reference proteome</keyword>
<dbReference type="EMBL" id="JAFKDB010000012">
    <property type="protein sequence ID" value="MBN7769929.1"/>
    <property type="molecule type" value="Genomic_DNA"/>
</dbReference>
<dbReference type="Proteomes" id="UP000664344">
    <property type="component" value="Unassembled WGS sequence"/>
</dbReference>
<reference evidence="1 2" key="1">
    <citation type="submission" date="2021-02" db="EMBL/GenBank/DDBJ databases">
        <title>PHA producing bacteria isolated from coastal sediment in Guangdong, Shenzhen.</title>
        <authorList>
            <person name="Zheng W."/>
            <person name="Yu S."/>
            <person name="Huang Y."/>
        </authorList>
    </citation>
    <scope>NUCLEOTIDE SEQUENCE [LARGE SCALE GENOMIC DNA]</scope>
    <source>
        <strain evidence="1 2">TN21-5</strain>
    </source>
</reference>
<proteinExistence type="predicted"/>
<name>A0ABS3BDN1_9GAMM</name>
<accession>A0ABS3BDN1</accession>
<comment type="caution">
    <text evidence="1">The sequence shown here is derived from an EMBL/GenBank/DDBJ whole genome shotgun (WGS) entry which is preliminary data.</text>
</comment>
<dbReference type="RefSeq" id="WP_206557309.1">
    <property type="nucleotide sequence ID" value="NZ_JAFKDB010000012.1"/>
</dbReference>
<gene>
    <name evidence="1" type="ORF">JYP53_08460</name>
</gene>
<organism evidence="1 2">
    <name type="scientific">Marinobacter daepoensis</name>
    <dbReference type="NCBI Taxonomy" id="262077"/>
    <lineage>
        <taxon>Bacteria</taxon>
        <taxon>Pseudomonadati</taxon>
        <taxon>Pseudomonadota</taxon>
        <taxon>Gammaproteobacteria</taxon>
        <taxon>Pseudomonadales</taxon>
        <taxon>Marinobacteraceae</taxon>
        <taxon>Marinobacter</taxon>
    </lineage>
</organism>
<evidence type="ECO:0000313" key="2">
    <source>
        <dbReference type="Proteomes" id="UP000664344"/>
    </source>
</evidence>
<evidence type="ECO:0000313" key="1">
    <source>
        <dbReference type="EMBL" id="MBN7769929.1"/>
    </source>
</evidence>
<protein>
    <submittedName>
        <fullName evidence="1">Uncharacterized protein</fullName>
    </submittedName>
</protein>